<dbReference type="PRINTS" id="PR00598">
    <property type="entry name" value="HTHMARR"/>
</dbReference>
<evidence type="ECO:0000313" key="3">
    <source>
        <dbReference type="Proteomes" id="UP000001213"/>
    </source>
</evidence>
<dbReference type="Proteomes" id="UP000001213">
    <property type="component" value="Chromosome"/>
</dbReference>
<dbReference type="SUPFAM" id="SSF46785">
    <property type="entry name" value="Winged helix' DNA-binding domain"/>
    <property type="match status" value="1"/>
</dbReference>
<dbReference type="Pfam" id="PF12802">
    <property type="entry name" value="MarR_2"/>
    <property type="match status" value="1"/>
</dbReference>
<sequence>MSDVSDLRYAVHSLSRELRAHRRADPGTGAPIPETHHLILGGLERHGPATPADLAQTHGVRAQTLTPALNALADAGLVHRRRDEKDRRKQYVELTPTGRAAVLADREVRNAWLEDAMNTRLTPLERDVVLLAAPILAKLADG</sequence>
<dbReference type="GO" id="GO:0003700">
    <property type="term" value="F:DNA-binding transcription factor activity"/>
    <property type="evidence" value="ECO:0007669"/>
    <property type="project" value="InterPro"/>
</dbReference>
<dbReference type="PANTHER" id="PTHR39515">
    <property type="entry name" value="CONSERVED PROTEIN"/>
    <property type="match status" value="1"/>
</dbReference>
<dbReference type="InterPro" id="IPR036388">
    <property type="entry name" value="WH-like_DNA-bd_sf"/>
</dbReference>
<gene>
    <name evidence="2" type="ordered locus">Tpau_0728</name>
</gene>
<dbReference type="AlphaFoldDB" id="D5UTL1"/>
<dbReference type="RefSeq" id="WP_013125406.1">
    <property type="nucleotide sequence ID" value="NC_014158.1"/>
</dbReference>
<reference evidence="2 3" key="2">
    <citation type="journal article" date="2011" name="Stand. Genomic Sci.">
        <title>Complete genome sequence of Tsukamurella paurometabola type strain (no. 33).</title>
        <authorList>
            <person name="Munk A.C."/>
            <person name="Lapidus A."/>
            <person name="Lucas S."/>
            <person name="Nolan M."/>
            <person name="Tice H."/>
            <person name="Cheng J.F."/>
            <person name="Del Rio T.G."/>
            <person name="Goodwin L."/>
            <person name="Pitluck S."/>
            <person name="Liolios K."/>
            <person name="Huntemann M."/>
            <person name="Ivanova N."/>
            <person name="Mavromatis K."/>
            <person name="Mikhailova N."/>
            <person name="Pati A."/>
            <person name="Chen A."/>
            <person name="Palaniappan K."/>
            <person name="Tapia R."/>
            <person name="Han C."/>
            <person name="Land M."/>
            <person name="Hauser L."/>
            <person name="Chang Y.J."/>
            <person name="Jeffries C.D."/>
            <person name="Brettin T."/>
            <person name="Yasawong M."/>
            <person name="Brambilla E.M."/>
            <person name="Rohde M."/>
            <person name="Sikorski J."/>
            <person name="Goker M."/>
            <person name="Detter J.C."/>
            <person name="Woyke T."/>
            <person name="Bristow J."/>
            <person name="Eisen J.A."/>
            <person name="Markowitz V."/>
            <person name="Hugenholtz P."/>
            <person name="Kyrpides N.C."/>
            <person name="Klenk H.P."/>
        </authorList>
    </citation>
    <scope>NUCLEOTIDE SEQUENCE [LARGE SCALE GENOMIC DNA]</scope>
    <source>
        <strain evidence="3">ATCC 8368 / DSM 20162 / CCUG 35730 / CIP 100753 / JCM 10117 / KCTC 9821 / NBRC 16120 / NCIMB 702349 / NCTC 13040</strain>
    </source>
</reference>
<protein>
    <submittedName>
        <fullName evidence="2">Transcriptional regulator, MarR family</fullName>
    </submittedName>
</protein>
<dbReference type="PROSITE" id="PS50995">
    <property type="entry name" value="HTH_MARR_2"/>
    <property type="match status" value="1"/>
</dbReference>
<dbReference type="InterPro" id="IPR036390">
    <property type="entry name" value="WH_DNA-bd_sf"/>
</dbReference>
<organism evidence="2 3">
    <name type="scientific">Tsukamurella paurometabola (strain ATCC 8368 / DSM 20162 / CCUG 35730 / CIP 100753 / JCM 10117 / KCTC 9821 / NBRC 16120 / NCIMB 702349 / NCTC 13040)</name>
    <name type="common">Corynebacterium paurometabolum</name>
    <dbReference type="NCBI Taxonomy" id="521096"/>
    <lineage>
        <taxon>Bacteria</taxon>
        <taxon>Bacillati</taxon>
        <taxon>Actinomycetota</taxon>
        <taxon>Actinomycetes</taxon>
        <taxon>Mycobacteriales</taxon>
        <taxon>Tsukamurellaceae</taxon>
        <taxon>Tsukamurella</taxon>
    </lineage>
</organism>
<dbReference type="InterPro" id="IPR052526">
    <property type="entry name" value="HTH-type_Bedaq_tolerance"/>
</dbReference>
<keyword evidence="3" id="KW-1185">Reference proteome</keyword>
<dbReference type="SMART" id="SM00347">
    <property type="entry name" value="HTH_MARR"/>
    <property type="match status" value="1"/>
</dbReference>
<dbReference type="KEGG" id="tpr:Tpau_0728"/>
<dbReference type="eggNOG" id="COG1846">
    <property type="taxonomic scope" value="Bacteria"/>
</dbReference>
<feature type="domain" description="HTH marR-type" evidence="1">
    <location>
        <begin position="4"/>
        <end position="141"/>
    </location>
</feature>
<dbReference type="EMBL" id="CP001966">
    <property type="protein sequence ID" value="ADG77365.1"/>
    <property type="molecule type" value="Genomic_DNA"/>
</dbReference>
<dbReference type="HOGENOM" id="CLU_083287_15_1_11"/>
<name>D5UTL1_TSUPD</name>
<dbReference type="Gene3D" id="1.10.287.100">
    <property type="match status" value="1"/>
</dbReference>
<accession>D5UTL1</accession>
<reference evidence="3" key="1">
    <citation type="submission" date="2010-03" db="EMBL/GenBank/DDBJ databases">
        <title>The complete chromosome of Tsukamurella paurometabola DSM 20162.</title>
        <authorList>
            <consortium name="US DOE Joint Genome Institute (JGI-PGF)"/>
            <person name="Lucas S."/>
            <person name="Copeland A."/>
            <person name="Lapidus A."/>
            <person name="Glavina del Rio T."/>
            <person name="Dalin E."/>
            <person name="Tice H."/>
            <person name="Bruce D."/>
            <person name="Goodwin L."/>
            <person name="Pitluck S."/>
            <person name="Kyrpides N."/>
            <person name="Mavromatis K."/>
            <person name="Ivanova N."/>
            <person name="Mikhailova N."/>
            <person name="Munk A.C."/>
            <person name="Brettin T."/>
            <person name="Detter J.C."/>
            <person name="Tapia R."/>
            <person name="Han C."/>
            <person name="Larimer F."/>
            <person name="Land M."/>
            <person name="Hauser L."/>
            <person name="Markowitz V."/>
            <person name="Cheng J.-F."/>
            <person name="Hugenholtz P."/>
            <person name="Woyke T."/>
            <person name="Wu D."/>
            <person name="Jando M."/>
            <person name="Brambilla E."/>
            <person name="Klenk H.-P."/>
            <person name="Eisen J.A."/>
        </authorList>
    </citation>
    <scope>NUCLEOTIDE SEQUENCE [LARGE SCALE GENOMIC DNA]</scope>
    <source>
        <strain evidence="3">ATCC 8368 / DSM 20162 / CCUG 35730 / CIP 100753 / JCM 10117 / KCTC 9821 / NBRC 16120 / NCIMB 702349 / NCTC 13040</strain>
    </source>
</reference>
<dbReference type="InterPro" id="IPR000835">
    <property type="entry name" value="HTH_MarR-typ"/>
</dbReference>
<dbReference type="Gene3D" id="1.10.10.10">
    <property type="entry name" value="Winged helix-like DNA-binding domain superfamily/Winged helix DNA-binding domain"/>
    <property type="match status" value="1"/>
</dbReference>
<dbReference type="PANTHER" id="PTHR39515:SF2">
    <property type="entry name" value="HTH-TYPE TRANSCRIPTIONAL REGULATOR RV0880"/>
    <property type="match status" value="1"/>
</dbReference>
<evidence type="ECO:0000313" key="2">
    <source>
        <dbReference type="EMBL" id="ADG77365.1"/>
    </source>
</evidence>
<dbReference type="STRING" id="521096.Tpau_0728"/>
<proteinExistence type="predicted"/>
<evidence type="ECO:0000259" key="1">
    <source>
        <dbReference type="PROSITE" id="PS50995"/>
    </source>
</evidence>